<organism evidence="1 2">
    <name type="scientific">Funneliformis mosseae</name>
    <name type="common">Endomycorrhizal fungus</name>
    <name type="synonym">Glomus mosseae</name>
    <dbReference type="NCBI Taxonomy" id="27381"/>
    <lineage>
        <taxon>Eukaryota</taxon>
        <taxon>Fungi</taxon>
        <taxon>Fungi incertae sedis</taxon>
        <taxon>Mucoromycota</taxon>
        <taxon>Glomeromycotina</taxon>
        <taxon>Glomeromycetes</taxon>
        <taxon>Glomerales</taxon>
        <taxon>Glomeraceae</taxon>
        <taxon>Funneliformis</taxon>
    </lineage>
</organism>
<name>A0A9N8ZVM2_FUNMO</name>
<sequence>MNPNLGTTHIVTRISARKLRSNHSITESTNRITDSNDDDNSSLTFIKDSSSTQQNIIQRLSRAIIKCDDNVPHNYLSSTFVRIVNISVSPESNIANIWWKPDPQKGINEVG</sequence>
<gene>
    <name evidence="1" type="ORF">FMOSSE_LOCUS4422</name>
</gene>
<dbReference type="Proteomes" id="UP000789375">
    <property type="component" value="Unassembled WGS sequence"/>
</dbReference>
<comment type="caution">
    <text evidence="1">The sequence shown here is derived from an EMBL/GenBank/DDBJ whole genome shotgun (WGS) entry which is preliminary data.</text>
</comment>
<dbReference type="AlphaFoldDB" id="A0A9N8ZVM2"/>
<evidence type="ECO:0000313" key="1">
    <source>
        <dbReference type="EMBL" id="CAG8508714.1"/>
    </source>
</evidence>
<protein>
    <submittedName>
        <fullName evidence="1">16071_t:CDS:1</fullName>
    </submittedName>
</protein>
<accession>A0A9N8ZVM2</accession>
<dbReference type="EMBL" id="CAJVPP010000742">
    <property type="protein sequence ID" value="CAG8508714.1"/>
    <property type="molecule type" value="Genomic_DNA"/>
</dbReference>
<keyword evidence="2" id="KW-1185">Reference proteome</keyword>
<reference evidence="1" key="1">
    <citation type="submission" date="2021-06" db="EMBL/GenBank/DDBJ databases">
        <authorList>
            <person name="Kallberg Y."/>
            <person name="Tangrot J."/>
            <person name="Rosling A."/>
        </authorList>
    </citation>
    <scope>NUCLEOTIDE SEQUENCE</scope>
    <source>
        <strain evidence="1">87-6 pot B 2015</strain>
    </source>
</reference>
<evidence type="ECO:0000313" key="2">
    <source>
        <dbReference type="Proteomes" id="UP000789375"/>
    </source>
</evidence>
<proteinExistence type="predicted"/>